<dbReference type="HOGENOM" id="CLU_113758_0_0_5"/>
<evidence type="ECO:0000313" key="7">
    <source>
        <dbReference type="EMBL" id="EAU42577.1"/>
    </source>
</evidence>
<dbReference type="Pfam" id="PF06146">
    <property type="entry name" value="PsiE"/>
    <property type="match status" value="1"/>
</dbReference>
<evidence type="ECO:0000256" key="1">
    <source>
        <dbReference type="ARBA" id="ARBA00004651"/>
    </source>
</evidence>
<evidence type="ECO:0000256" key="4">
    <source>
        <dbReference type="ARBA" id="ARBA00022989"/>
    </source>
</evidence>
<dbReference type="EMBL" id="AATP01000001">
    <property type="protein sequence ID" value="EAU42577.1"/>
    <property type="molecule type" value="Genomic_DNA"/>
</dbReference>
<evidence type="ECO:0000256" key="3">
    <source>
        <dbReference type="ARBA" id="ARBA00022692"/>
    </source>
</evidence>
<accession>Q0G6Y7</accession>
<evidence type="ECO:0000256" key="2">
    <source>
        <dbReference type="ARBA" id="ARBA00022475"/>
    </source>
</evidence>
<organism evidence="7 8">
    <name type="scientific">Fulvimarina pelagi HTCC2506</name>
    <dbReference type="NCBI Taxonomy" id="314231"/>
    <lineage>
        <taxon>Bacteria</taxon>
        <taxon>Pseudomonadati</taxon>
        <taxon>Pseudomonadota</taxon>
        <taxon>Alphaproteobacteria</taxon>
        <taxon>Hyphomicrobiales</taxon>
        <taxon>Aurantimonadaceae</taxon>
        <taxon>Fulvimarina</taxon>
    </lineage>
</organism>
<evidence type="ECO:0008006" key="9">
    <source>
        <dbReference type="Google" id="ProtNLM"/>
    </source>
</evidence>
<evidence type="ECO:0000256" key="6">
    <source>
        <dbReference type="SAM" id="Phobius"/>
    </source>
</evidence>
<dbReference type="eggNOG" id="COG3431">
    <property type="taxonomic scope" value="Bacteria"/>
</dbReference>
<keyword evidence="2" id="KW-1003">Cell membrane</keyword>
<dbReference type="AlphaFoldDB" id="Q0G6Y7"/>
<feature type="transmembrane region" description="Helical" evidence="6">
    <location>
        <begin position="113"/>
        <end position="133"/>
    </location>
</feature>
<keyword evidence="8" id="KW-1185">Reference proteome</keyword>
<proteinExistence type="predicted"/>
<gene>
    <name evidence="7" type="ORF">FP2506_07046</name>
</gene>
<feature type="transmembrane region" description="Helical" evidence="6">
    <location>
        <begin position="49"/>
        <end position="70"/>
    </location>
</feature>
<comment type="caution">
    <text evidence="7">The sequence shown here is derived from an EMBL/GenBank/DDBJ whole genome shotgun (WGS) entry which is preliminary data.</text>
</comment>
<evidence type="ECO:0000256" key="5">
    <source>
        <dbReference type="ARBA" id="ARBA00023136"/>
    </source>
</evidence>
<dbReference type="RefSeq" id="WP_007066551.1">
    <property type="nucleotide sequence ID" value="NZ_DS022272.1"/>
</dbReference>
<keyword evidence="4 6" id="KW-1133">Transmembrane helix</keyword>
<keyword evidence="3 6" id="KW-0812">Transmembrane</keyword>
<comment type="subcellular location">
    <subcellularLocation>
        <location evidence="1">Cell membrane</location>
        <topology evidence="1">Multi-pass membrane protein</topology>
    </subcellularLocation>
</comment>
<dbReference type="Proteomes" id="UP000004310">
    <property type="component" value="Unassembled WGS sequence"/>
</dbReference>
<name>Q0G6Y7_9HYPH</name>
<feature type="transmembrane region" description="Helical" evidence="6">
    <location>
        <begin position="82"/>
        <end position="101"/>
    </location>
</feature>
<sequence length="148" mass="16056">MALKIYHVFERGIAYLLLLGMAVVVVLAVFSFARSLITIFTGVGDPLEYGAFQILFDRVLAAVIALELAHSIQQMATGDHRLAQVRTVIVIGVLAVVRKLILLEVDSTSGVFLMGLAATVLALGLALFLVSVIDRQEHTTPKSRVDRP</sequence>
<dbReference type="STRING" id="217511.GCA_001463845_00184"/>
<reference evidence="7 8" key="1">
    <citation type="journal article" date="2010" name="J. Bacteriol.">
        <title>Genome sequence of Fulvimarina pelagi HTCC2506T, a Mn(II)-oxidizing alphaproteobacterium possessing an aerobic anoxygenic photosynthetic gene cluster and Xanthorhodopsin.</title>
        <authorList>
            <person name="Kang I."/>
            <person name="Oh H.M."/>
            <person name="Lim S.I."/>
            <person name="Ferriera S."/>
            <person name="Giovannoni S.J."/>
            <person name="Cho J.C."/>
        </authorList>
    </citation>
    <scope>NUCLEOTIDE SEQUENCE [LARGE SCALE GENOMIC DNA]</scope>
    <source>
        <strain evidence="7 8">HTCC2506</strain>
    </source>
</reference>
<feature type="transmembrane region" description="Helical" evidence="6">
    <location>
        <begin position="12"/>
        <end position="37"/>
    </location>
</feature>
<protein>
    <recommendedName>
        <fullName evidence="9">Phosphate-starvation-inducible E</fullName>
    </recommendedName>
</protein>
<dbReference type="InterPro" id="IPR020948">
    <property type="entry name" value="P_starv_induced_PsiE-like"/>
</dbReference>
<dbReference type="GO" id="GO:0005886">
    <property type="term" value="C:plasma membrane"/>
    <property type="evidence" value="ECO:0007669"/>
    <property type="project" value="UniProtKB-SubCell"/>
</dbReference>
<evidence type="ECO:0000313" key="8">
    <source>
        <dbReference type="Proteomes" id="UP000004310"/>
    </source>
</evidence>
<keyword evidence="5 6" id="KW-0472">Membrane</keyword>